<evidence type="ECO:0000313" key="1">
    <source>
        <dbReference type="EMBL" id="KAK7328368.1"/>
    </source>
</evidence>
<evidence type="ECO:0000313" key="2">
    <source>
        <dbReference type="Proteomes" id="UP001367508"/>
    </source>
</evidence>
<proteinExistence type="predicted"/>
<dbReference type="EMBL" id="JAYMYQ010000005">
    <property type="protein sequence ID" value="KAK7328368.1"/>
    <property type="molecule type" value="Genomic_DNA"/>
</dbReference>
<gene>
    <name evidence="1" type="ORF">VNO77_22473</name>
</gene>
<reference evidence="1 2" key="1">
    <citation type="submission" date="2024-01" db="EMBL/GenBank/DDBJ databases">
        <title>The genomes of 5 underutilized Papilionoideae crops provide insights into root nodulation and disease resistanc.</title>
        <authorList>
            <person name="Jiang F."/>
        </authorList>
    </citation>
    <scope>NUCLEOTIDE SEQUENCE [LARGE SCALE GENOMIC DNA]</scope>
    <source>
        <strain evidence="1">LVBAO_FW01</strain>
        <tissue evidence="1">Leaves</tissue>
    </source>
</reference>
<comment type="caution">
    <text evidence="1">The sequence shown here is derived from an EMBL/GenBank/DDBJ whole genome shotgun (WGS) entry which is preliminary data.</text>
</comment>
<organism evidence="1 2">
    <name type="scientific">Canavalia gladiata</name>
    <name type="common">Sword bean</name>
    <name type="synonym">Dolichos gladiatus</name>
    <dbReference type="NCBI Taxonomy" id="3824"/>
    <lineage>
        <taxon>Eukaryota</taxon>
        <taxon>Viridiplantae</taxon>
        <taxon>Streptophyta</taxon>
        <taxon>Embryophyta</taxon>
        <taxon>Tracheophyta</taxon>
        <taxon>Spermatophyta</taxon>
        <taxon>Magnoliopsida</taxon>
        <taxon>eudicotyledons</taxon>
        <taxon>Gunneridae</taxon>
        <taxon>Pentapetalae</taxon>
        <taxon>rosids</taxon>
        <taxon>fabids</taxon>
        <taxon>Fabales</taxon>
        <taxon>Fabaceae</taxon>
        <taxon>Papilionoideae</taxon>
        <taxon>50 kb inversion clade</taxon>
        <taxon>NPAAA clade</taxon>
        <taxon>indigoferoid/millettioid clade</taxon>
        <taxon>Phaseoleae</taxon>
        <taxon>Canavalia</taxon>
    </lineage>
</organism>
<dbReference type="Proteomes" id="UP001367508">
    <property type="component" value="Unassembled WGS sequence"/>
</dbReference>
<dbReference type="AlphaFoldDB" id="A0AAN9QEH4"/>
<protein>
    <submittedName>
        <fullName evidence="1">Uncharacterized protein</fullName>
    </submittedName>
</protein>
<sequence>MWNPLFLHSHFNSILLFFPNRSPTLPLVFYLSRCDGHEFPGQNRSRPPIVEASWWRQHYRESRFLSGYQLYMMAMPSLRMRFKQLIMSLSHKIFLSTDFCNTSGKAESFALINLVHINVQ</sequence>
<name>A0AAN9QEH4_CANGL</name>
<accession>A0AAN9QEH4</accession>
<keyword evidence="2" id="KW-1185">Reference proteome</keyword>